<dbReference type="Pfam" id="PF17667">
    <property type="entry name" value="Pkinase_fungal"/>
    <property type="match status" value="1"/>
</dbReference>
<accession>A0A9P5PMU4</accession>
<evidence type="ECO:0000259" key="2">
    <source>
        <dbReference type="Pfam" id="PF17667"/>
    </source>
</evidence>
<organism evidence="3 4">
    <name type="scientific">Rhodocollybia butyracea</name>
    <dbReference type="NCBI Taxonomy" id="206335"/>
    <lineage>
        <taxon>Eukaryota</taxon>
        <taxon>Fungi</taxon>
        <taxon>Dikarya</taxon>
        <taxon>Basidiomycota</taxon>
        <taxon>Agaricomycotina</taxon>
        <taxon>Agaricomycetes</taxon>
        <taxon>Agaricomycetidae</taxon>
        <taxon>Agaricales</taxon>
        <taxon>Marasmiineae</taxon>
        <taxon>Omphalotaceae</taxon>
        <taxon>Rhodocollybia</taxon>
    </lineage>
</organism>
<evidence type="ECO:0000313" key="4">
    <source>
        <dbReference type="Proteomes" id="UP000772434"/>
    </source>
</evidence>
<reference evidence="3" key="1">
    <citation type="submission" date="2020-11" db="EMBL/GenBank/DDBJ databases">
        <authorList>
            <consortium name="DOE Joint Genome Institute"/>
            <person name="Ahrendt S."/>
            <person name="Riley R."/>
            <person name="Andreopoulos W."/>
            <person name="Labutti K."/>
            <person name="Pangilinan J."/>
            <person name="Ruiz-Duenas F.J."/>
            <person name="Barrasa J.M."/>
            <person name="Sanchez-Garcia M."/>
            <person name="Camarero S."/>
            <person name="Miyauchi S."/>
            <person name="Serrano A."/>
            <person name="Linde D."/>
            <person name="Babiker R."/>
            <person name="Drula E."/>
            <person name="Ayuso-Fernandez I."/>
            <person name="Pacheco R."/>
            <person name="Padilla G."/>
            <person name="Ferreira P."/>
            <person name="Barriuso J."/>
            <person name="Kellner H."/>
            <person name="Castanera R."/>
            <person name="Alfaro M."/>
            <person name="Ramirez L."/>
            <person name="Pisabarro A.G."/>
            <person name="Kuo A."/>
            <person name="Tritt A."/>
            <person name="Lipzen A."/>
            <person name="He G."/>
            <person name="Yan M."/>
            <person name="Ng V."/>
            <person name="Cullen D."/>
            <person name="Martin F."/>
            <person name="Rosso M.-N."/>
            <person name="Henrissat B."/>
            <person name="Hibbett D."/>
            <person name="Martinez A.T."/>
            <person name="Grigoriev I.V."/>
        </authorList>
    </citation>
    <scope>NUCLEOTIDE SEQUENCE</scope>
    <source>
        <strain evidence="3">AH 40177</strain>
    </source>
</reference>
<feature type="domain" description="Fungal-type protein kinase" evidence="2">
    <location>
        <begin position="187"/>
        <end position="637"/>
    </location>
</feature>
<sequence length="865" mass="98129">MDDEVESLPSPDHVTASGDSAEPGQETSLSPFRSSSSMDPMRDSVLKILPSRIPELAVEDFCIHILPLLPGSSEGKMLGHVLETLKQDGVLKDQGWAAFLQEPAARSEHETVVYKPMADIFRAVVAAEKEHDRDALEPTFNFTMPHSDLGPASRPDFIFEHISLKSAHTANPEGKGKARQGVTEEEQLEAPRSYLFDHHTVPVQVKKLNQPSNANENVWKVFDNMSTLLRMDPCRRFTFGITVENYDMRVWFLSRANLVKSQPFNFMEQPELLVQLFLSFAFASPSKMGWDPTFSFSHIHDGHRQYIIEVEGKVYTTISIISDSSANSPFGRGTRIWKVQDSEGKIHVLKDLWLSFDTVPENQILMQIIEDIRNLDNDSADKMAEAVRKRTLTPLACCKVAVDGQVDDTRTVMMGGYDLAGQPMIDSFTAQAPAYTSLQSVASSLLSDREHPSQSLASEFTTVATSNHKQPVHSRRYHYRIVFKQYATTIYNERNLGNIINGLSEVVLALRFIHMAGWVHRDISGGNLYWCSEQNTGLIGDFEYSRKVTDEDETHLQGRVGTPQFMACEIIYQSYLFDRRKVERPEPIDESRKIDIFDWHSFKDLPDLPIAPPIKHPVFAYNALHDLESVWWILLWVLFSNEDASHAAPNRTDRQAWIDKVFNGGSQNGYRLSFFMHHLTSGVVPEYVSPTFEPAFIIISNFSHFLRCGYHHAEENYPDIEPLAFESVHNRCLQALQAKKLLAVLSQITLVPVRELAQVEAARGKKRSNTSFDSQPQAKKSKYVFESRRIIPATLQLYIPIAQFATHHHMDKSTSRIPGNGRLRLVGGDGYTRKKEGWQALQLQDWQRQLSLGFHWLTQGARVGK</sequence>
<dbReference type="SUPFAM" id="SSF56112">
    <property type="entry name" value="Protein kinase-like (PK-like)"/>
    <property type="match status" value="1"/>
</dbReference>
<name>A0A9P5PMU4_9AGAR</name>
<feature type="region of interest" description="Disordered" evidence="1">
    <location>
        <begin position="1"/>
        <end position="40"/>
    </location>
</feature>
<proteinExistence type="predicted"/>
<dbReference type="InterPro" id="IPR040976">
    <property type="entry name" value="Pkinase_fungal"/>
</dbReference>
<evidence type="ECO:0000256" key="1">
    <source>
        <dbReference type="SAM" id="MobiDB-lite"/>
    </source>
</evidence>
<protein>
    <recommendedName>
        <fullName evidence="2">Fungal-type protein kinase domain-containing protein</fullName>
    </recommendedName>
</protein>
<evidence type="ECO:0000313" key="3">
    <source>
        <dbReference type="EMBL" id="KAF9066788.1"/>
    </source>
</evidence>
<dbReference type="Gene3D" id="1.10.510.10">
    <property type="entry name" value="Transferase(Phosphotransferase) domain 1"/>
    <property type="match status" value="1"/>
</dbReference>
<dbReference type="OrthoDB" id="3271139at2759"/>
<comment type="caution">
    <text evidence="3">The sequence shown here is derived from an EMBL/GenBank/DDBJ whole genome shotgun (WGS) entry which is preliminary data.</text>
</comment>
<dbReference type="InterPro" id="IPR011009">
    <property type="entry name" value="Kinase-like_dom_sf"/>
</dbReference>
<dbReference type="Proteomes" id="UP000772434">
    <property type="component" value="Unassembled WGS sequence"/>
</dbReference>
<keyword evidence="4" id="KW-1185">Reference proteome</keyword>
<dbReference type="EMBL" id="JADNRY010000082">
    <property type="protein sequence ID" value="KAF9066788.1"/>
    <property type="molecule type" value="Genomic_DNA"/>
</dbReference>
<dbReference type="PANTHER" id="PTHR38248">
    <property type="entry name" value="FUNK1 6"/>
    <property type="match status" value="1"/>
</dbReference>
<dbReference type="PANTHER" id="PTHR38248:SF2">
    <property type="entry name" value="FUNK1 11"/>
    <property type="match status" value="1"/>
</dbReference>
<feature type="compositionally biased region" description="Low complexity" evidence="1">
    <location>
        <begin position="28"/>
        <end position="39"/>
    </location>
</feature>
<dbReference type="AlphaFoldDB" id="A0A9P5PMU4"/>
<gene>
    <name evidence="3" type="ORF">BDP27DRAFT_1404234</name>
</gene>